<keyword evidence="3" id="KW-1185">Reference proteome</keyword>
<feature type="compositionally biased region" description="Basic and acidic residues" evidence="1">
    <location>
        <begin position="111"/>
        <end position="128"/>
    </location>
</feature>
<sequence>MSDENKENRISMEDNSENVPPEDAKGKQEAQGDSGSWYTKPEEKGNAIGGKIQGALSPVGNVAGPALEKGAAPVGALLGSSVGGIMKGGQAWGEQLGVGYGNAEGGPAKAQEAEHQRMKEDLGGKEQTGDNPLGL</sequence>
<organism evidence="2 3">
    <name type="scientific">Cladophialophora carrionii</name>
    <dbReference type="NCBI Taxonomy" id="86049"/>
    <lineage>
        <taxon>Eukaryota</taxon>
        <taxon>Fungi</taxon>
        <taxon>Dikarya</taxon>
        <taxon>Ascomycota</taxon>
        <taxon>Pezizomycotina</taxon>
        <taxon>Eurotiomycetes</taxon>
        <taxon>Chaetothyriomycetidae</taxon>
        <taxon>Chaetothyriales</taxon>
        <taxon>Herpotrichiellaceae</taxon>
        <taxon>Cladophialophora</taxon>
    </lineage>
</organism>
<evidence type="ECO:0000313" key="2">
    <source>
        <dbReference type="EMBL" id="OCT46239.1"/>
    </source>
</evidence>
<feature type="compositionally biased region" description="Basic and acidic residues" evidence="1">
    <location>
        <begin position="1"/>
        <end position="12"/>
    </location>
</feature>
<accession>A0A1C1CCM9</accession>
<dbReference type="VEuPathDB" id="FungiDB:CLCR_01337"/>
<proteinExistence type="predicted"/>
<dbReference type="AlphaFoldDB" id="A0A1C1CCM9"/>
<dbReference type="Proteomes" id="UP000094526">
    <property type="component" value="Unassembled WGS sequence"/>
</dbReference>
<dbReference type="STRING" id="86049.A0A1C1CCM9"/>
<dbReference type="OrthoDB" id="3902208at2759"/>
<evidence type="ECO:0000256" key="1">
    <source>
        <dbReference type="SAM" id="MobiDB-lite"/>
    </source>
</evidence>
<dbReference type="EMBL" id="LGRB01000016">
    <property type="protein sequence ID" value="OCT46239.1"/>
    <property type="molecule type" value="Genomic_DNA"/>
</dbReference>
<comment type="caution">
    <text evidence="2">The sequence shown here is derived from an EMBL/GenBank/DDBJ whole genome shotgun (WGS) entry which is preliminary data.</text>
</comment>
<gene>
    <name evidence="2" type="ORF">CLCR_01337</name>
</gene>
<protein>
    <submittedName>
        <fullName evidence="2">Uncharacterized protein</fullName>
    </submittedName>
</protein>
<feature type="compositionally biased region" description="Gly residues" evidence="1">
    <location>
        <begin position="81"/>
        <end position="104"/>
    </location>
</feature>
<feature type="region of interest" description="Disordered" evidence="1">
    <location>
        <begin position="1"/>
        <end position="135"/>
    </location>
</feature>
<evidence type="ECO:0000313" key="3">
    <source>
        <dbReference type="Proteomes" id="UP000094526"/>
    </source>
</evidence>
<dbReference type="eggNOG" id="ENOG502R13M">
    <property type="taxonomic scope" value="Eukaryota"/>
</dbReference>
<dbReference type="VEuPathDB" id="FungiDB:G647_09282"/>
<reference evidence="3" key="1">
    <citation type="submission" date="2015-07" db="EMBL/GenBank/DDBJ databases">
        <authorList>
            <person name="Teixeira M.M."/>
            <person name="Souza R.C."/>
            <person name="Almeida L.G."/>
            <person name="Vicente V.A."/>
            <person name="de Hoog S."/>
            <person name="Bocca A.L."/>
            <person name="de Almeida S.R."/>
            <person name="Vasconcelos A.T."/>
            <person name="Felipe M.S."/>
        </authorList>
    </citation>
    <scope>NUCLEOTIDE SEQUENCE [LARGE SCALE GENOMIC DNA]</scope>
    <source>
        <strain evidence="3">KSF</strain>
    </source>
</reference>
<name>A0A1C1CCM9_9EURO</name>